<dbReference type="InterPro" id="IPR050113">
    <property type="entry name" value="Ub_conjugating_enzyme"/>
</dbReference>
<evidence type="ECO:0000313" key="2">
    <source>
        <dbReference type="EMBL" id="CAG5105234.1"/>
    </source>
</evidence>
<feature type="domain" description="UBC core" evidence="1">
    <location>
        <begin position="1"/>
        <end position="100"/>
    </location>
</feature>
<dbReference type="EMBL" id="OU015566">
    <property type="protein sequence ID" value="CAG5105234.1"/>
    <property type="molecule type" value="Genomic_DNA"/>
</dbReference>
<organism evidence="2 3">
    <name type="scientific">Oikopleura dioica</name>
    <name type="common">Tunicate</name>
    <dbReference type="NCBI Taxonomy" id="34765"/>
    <lineage>
        <taxon>Eukaryota</taxon>
        <taxon>Metazoa</taxon>
        <taxon>Chordata</taxon>
        <taxon>Tunicata</taxon>
        <taxon>Appendicularia</taxon>
        <taxon>Copelata</taxon>
        <taxon>Oikopleuridae</taxon>
        <taxon>Oikopleura</taxon>
    </lineage>
</organism>
<dbReference type="SUPFAM" id="SSF54495">
    <property type="entry name" value="UBC-like"/>
    <property type="match status" value="1"/>
</dbReference>
<evidence type="ECO:0000259" key="1">
    <source>
        <dbReference type="PROSITE" id="PS50127"/>
    </source>
</evidence>
<evidence type="ECO:0000313" key="3">
    <source>
        <dbReference type="Proteomes" id="UP001158576"/>
    </source>
</evidence>
<sequence length="108" mass="12220">MYSVVISYGKQYPDVAPTVRFSPSISHPNIFASGKVSLKALDNWRKQFTLLEIVANLYEILKQPELENDQPSNLEATYNYLNDKSCYEANAKKVAVVLGPTKPREIKL</sequence>
<reference evidence="2 3" key="1">
    <citation type="submission" date="2021-04" db="EMBL/GenBank/DDBJ databases">
        <authorList>
            <person name="Bliznina A."/>
        </authorList>
    </citation>
    <scope>NUCLEOTIDE SEQUENCE [LARGE SCALE GENOMIC DNA]</scope>
</reference>
<dbReference type="PROSITE" id="PS50127">
    <property type="entry name" value="UBC_2"/>
    <property type="match status" value="1"/>
</dbReference>
<protein>
    <submittedName>
        <fullName evidence="2">Oidioi.mRNA.OKI2018_I69.chr1.g1947.t1.cds</fullName>
    </submittedName>
</protein>
<dbReference type="InterPro" id="IPR000608">
    <property type="entry name" value="UBC"/>
</dbReference>
<accession>A0ABN7SUL3</accession>
<dbReference type="Pfam" id="PF00179">
    <property type="entry name" value="UQ_con"/>
    <property type="match status" value="1"/>
</dbReference>
<keyword evidence="3" id="KW-1185">Reference proteome</keyword>
<proteinExistence type="predicted"/>
<dbReference type="PANTHER" id="PTHR24067">
    <property type="entry name" value="UBIQUITIN-CONJUGATING ENZYME E2"/>
    <property type="match status" value="1"/>
</dbReference>
<dbReference type="InterPro" id="IPR016135">
    <property type="entry name" value="UBQ-conjugating_enzyme/RWD"/>
</dbReference>
<dbReference type="Gene3D" id="3.10.110.10">
    <property type="entry name" value="Ubiquitin Conjugating Enzyme"/>
    <property type="match status" value="1"/>
</dbReference>
<name>A0ABN7SUL3_OIKDI</name>
<dbReference type="Proteomes" id="UP001158576">
    <property type="component" value="Chromosome 1"/>
</dbReference>
<gene>
    <name evidence="2" type="ORF">OKIOD_LOCUS10712</name>
</gene>